<accession>A0A453LAQ2</accession>
<organism evidence="2 3">
    <name type="scientific">Aegilops tauschii subsp. strangulata</name>
    <name type="common">Goatgrass</name>
    <dbReference type="NCBI Taxonomy" id="200361"/>
    <lineage>
        <taxon>Eukaryota</taxon>
        <taxon>Viridiplantae</taxon>
        <taxon>Streptophyta</taxon>
        <taxon>Embryophyta</taxon>
        <taxon>Tracheophyta</taxon>
        <taxon>Spermatophyta</taxon>
        <taxon>Magnoliopsida</taxon>
        <taxon>Liliopsida</taxon>
        <taxon>Poales</taxon>
        <taxon>Poaceae</taxon>
        <taxon>BOP clade</taxon>
        <taxon>Pooideae</taxon>
        <taxon>Triticodae</taxon>
        <taxon>Triticeae</taxon>
        <taxon>Triticinae</taxon>
        <taxon>Aegilops</taxon>
    </lineage>
</organism>
<evidence type="ECO:0000313" key="3">
    <source>
        <dbReference type="Proteomes" id="UP000015105"/>
    </source>
</evidence>
<dbReference type="EnsemblPlants" id="AET5Gv20689500.1">
    <property type="protein sequence ID" value="AET5Gv20689500.1"/>
    <property type="gene ID" value="AET5Gv20689500"/>
</dbReference>
<reference evidence="3" key="2">
    <citation type="journal article" date="2017" name="Nat. Plants">
        <title>The Aegilops tauschii genome reveals multiple impacts of transposons.</title>
        <authorList>
            <person name="Zhao G."/>
            <person name="Zou C."/>
            <person name="Li K."/>
            <person name="Wang K."/>
            <person name="Li T."/>
            <person name="Gao L."/>
            <person name="Zhang X."/>
            <person name="Wang H."/>
            <person name="Yang Z."/>
            <person name="Liu X."/>
            <person name="Jiang W."/>
            <person name="Mao L."/>
            <person name="Kong X."/>
            <person name="Jiao Y."/>
            <person name="Jia J."/>
        </authorList>
    </citation>
    <scope>NUCLEOTIDE SEQUENCE [LARGE SCALE GENOMIC DNA]</scope>
    <source>
        <strain evidence="3">cv. AL8/78</strain>
    </source>
</reference>
<reference evidence="2" key="5">
    <citation type="journal article" date="2021" name="G3 (Bethesda)">
        <title>Aegilops tauschii genome assembly Aet v5.0 features greater sequence contiguity and improved annotation.</title>
        <authorList>
            <person name="Wang L."/>
            <person name="Zhu T."/>
            <person name="Rodriguez J.C."/>
            <person name="Deal K.R."/>
            <person name="Dubcovsky J."/>
            <person name="McGuire P.E."/>
            <person name="Lux T."/>
            <person name="Spannagl M."/>
            <person name="Mayer K.F.X."/>
            <person name="Baldrich P."/>
            <person name="Meyers B.C."/>
            <person name="Huo N."/>
            <person name="Gu Y.Q."/>
            <person name="Zhou H."/>
            <person name="Devos K.M."/>
            <person name="Bennetzen J.L."/>
            <person name="Unver T."/>
            <person name="Budak H."/>
            <person name="Gulick P.J."/>
            <person name="Galiba G."/>
            <person name="Kalapos B."/>
            <person name="Nelson D.R."/>
            <person name="Li P."/>
            <person name="You F.M."/>
            <person name="Luo M.C."/>
            <person name="Dvorak J."/>
        </authorList>
    </citation>
    <scope>NUCLEOTIDE SEQUENCE [LARGE SCALE GENOMIC DNA]</scope>
    <source>
        <strain evidence="2">cv. AL8/78</strain>
    </source>
</reference>
<reference evidence="3" key="1">
    <citation type="journal article" date="2014" name="Science">
        <title>Ancient hybridizations among the ancestral genomes of bread wheat.</title>
        <authorList>
            <consortium name="International Wheat Genome Sequencing Consortium,"/>
            <person name="Marcussen T."/>
            <person name="Sandve S.R."/>
            <person name="Heier L."/>
            <person name="Spannagl M."/>
            <person name="Pfeifer M."/>
            <person name="Jakobsen K.S."/>
            <person name="Wulff B.B."/>
            <person name="Steuernagel B."/>
            <person name="Mayer K.F."/>
            <person name="Olsen O.A."/>
        </authorList>
    </citation>
    <scope>NUCLEOTIDE SEQUENCE [LARGE SCALE GENOMIC DNA]</scope>
    <source>
        <strain evidence="3">cv. AL8/78</strain>
    </source>
</reference>
<evidence type="ECO:0000313" key="2">
    <source>
        <dbReference type="EnsemblPlants" id="AET5Gv20689500.1"/>
    </source>
</evidence>
<reference evidence="2" key="3">
    <citation type="journal article" date="2017" name="Nature">
        <title>Genome sequence of the progenitor of the wheat D genome Aegilops tauschii.</title>
        <authorList>
            <person name="Luo M.C."/>
            <person name="Gu Y.Q."/>
            <person name="Puiu D."/>
            <person name="Wang H."/>
            <person name="Twardziok S.O."/>
            <person name="Deal K.R."/>
            <person name="Huo N."/>
            <person name="Zhu T."/>
            <person name="Wang L."/>
            <person name="Wang Y."/>
            <person name="McGuire P.E."/>
            <person name="Liu S."/>
            <person name="Long H."/>
            <person name="Ramasamy R.K."/>
            <person name="Rodriguez J.C."/>
            <person name="Van S.L."/>
            <person name="Yuan L."/>
            <person name="Wang Z."/>
            <person name="Xia Z."/>
            <person name="Xiao L."/>
            <person name="Anderson O.D."/>
            <person name="Ouyang S."/>
            <person name="Liang Y."/>
            <person name="Zimin A.V."/>
            <person name="Pertea G."/>
            <person name="Qi P."/>
            <person name="Bennetzen J.L."/>
            <person name="Dai X."/>
            <person name="Dawson M.W."/>
            <person name="Muller H.G."/>
            <person name="Kugler K."/>
            <person name="Rivarola-Duarte L."/>
            <person name="Spannagl M."/>
            <person name="Mayer K.F.X."/>
            <person name="Lu F.H."/>
            <person name="Bevan M.W."/>
            <person name="Leroy P."/>
            <person name="Li P."/>
            <person name="You F.M."/>
            <person name="Sun Q."/>
            <person name="Liu Z."/>
            <person name="Lyons E."/>
            <person name="Wicker T."/>
            <person name="Salzberg S.L."/>
            <person name="Devos K.M."/>
            <person name="Dvorak J."/>
        </authorList>
    </citation>
    <scope>NUCLEOTIDE SEQUENCE [LARGE SCALE GENOMIC DNA]</scope>
    <source>
        <strain evidence="2">cv. AL8/78</strain>
    </source>
</reference>
<dbReference type="PANTHER" id="PTHR11440">
    <property type="entry name" value="LECITHIN-CHOLESTEROL ACYLTRANSFERASE-RELATED"/>
    <property type="match status" value="1"/>
</dbReference>
<dbReference type="AlphaFoldDB" id="A0A453LAQ2"/>
<feature type="region of interest" description="Disordered" evidence="1">
    <location>
        <begin position="1"/>
        <end position="24"/>
    </location>
</feature>
<name>A0A453LAQ2_AEGTS</name>
<dbReference type="Proteomes" id="UP000015105">
    <property type="component" value="Chromosome 5D"/>
</dbReference>
<feature type="region of interest" description="Disordered" evidence="1">
    <location>
        <begin position="46"/>
        <end position="73"/>
    </location>
</feature>
<proteinExistence type="predicted"/>
<feature type="compositionally biased region" description="Basic residues" evidence="1">
    <location>
        <begin position="46"/>
        <end position="58"/>
    </location>
</feature>
<protein>
    <submittedName>
        <fullName evidence="2">Uncharacterized protein</fullName>
    </submittedName>
</protein>
<sequence length="169" mass="19177">SRLLAPHGPWPADRERERGQRQAGTTMLGAVLRMRLRVLRRHLRLRGRRRRRRSRSRRGGGGAAGGKEEGPREPVLLVSGMGGSVLHAWRRSDLKFDLRVWVRILLADLEFKKYLWSLYNAQTGYVESLDDDVEIVVPDDDHGLFAIDVLDPSWVSGLMVASSVNGVQW</sequence>
<dbReference type="Gramene" id="AET5Gv20689500.1">
    <property type="protein sequence ID" value="AET5Gv20689500.1"/>
    <property type="gene ID" value="AET5Gv20689500"/>
</dbReference>
<reference evidence="2" key="4">
    <citation type="submission" date="2019-03" db="UniProtKB">
        <authorList>
            <consortium name="EnsemblPlants"/>
        </authorList>
    </citation>
    <scope>IDENTIFICATION</scope>
</reference>
<keyword evidence="3" id="KW-1185">Reference proteome</keyword>
<evidence type="ECO:0000256" key="1">
    <source>
        <dbReference type="SAM" id="MobiDB-lite"/>
    </source>
</evidence>
<dbReference type="STRING" id="200361.A0A453LAQ2"/>